<dbReference type="KEGG" id="malv:MALV_07650"/>
<evidence type="ECO:0000313" key="2">
    <source>
        <dbReference type="Proteomes" id="UP000466906"/>
    </source>
</evidence>
<name>A0A6N4ULH4_9MYCO</name>
<reference evidence="1 2" key="1">
    <citation type="journal article" date="2019" name="Emerg. Microbes Infect.">
        <title>Comprehensive subspecies identification of 175 nontuberculous mycobacteria species based on 7547 genomic profiles.</title>
        <authorList>
            <person name="Matsumoto Y."/>
            <person name="Kinjo T."/>
            <person name="Motooka D."/>
            <person name="Nabeya D."/>
            <person name="Jung N."/>
            <person name="Uechi K."/>
            <person name="Horii T."/>
            <person name="Iida T."/>
            <person name="Fujita J."/>
            <person name="Nakamura S."/>
        </authorList>
    </citation>
    <scope>NUCLEOTIDE SEQUENCE [LARGE SCALE GENOMIC DNA]</scope>
    <source>
        <strain evidence="1 2">JCM 12272</strain>
    </source>
</reference>
<dbReference type="EMBL" id="AP022565">
    <property type="protein sequence ID" value="BBX25640.1"/>
    <property type="molecule type" value="Genomic_DNA"/>
</dbReference>
<dbReference type="AlphaFoldDB" id="A0A6N4ULH4"/>
<proteinExistence type="predicted"/>
<keyword evidence="2" id="KW-1185">Reference proteome</keyword>
<sequence length="122" mass="12187">MAPGVPGGLIDPSTFGTIAGAGMPPSTALSPGIPSSGVWSYMPPQQAGFHPSVAHAGSSGLVGESRAAGMRGIAETADTGVTAPSTAIPESVATADLVRTCRSSEVIIERIVRSFVPAKRVS</sequence>
<gene>
    <name evidence="1" type="ORF">MALV_07650</name>
</gene>
<organism evidence="1 2">
    <name type="scientific">Mycolicibacterium alvei</name>
    <dbReference type="NCBI Taxonomy" id="67081"/>
    <lineage>
        <taxon>Bacteria</taxon>
        <taxon>Bacillati</taxon>
        <taxon>Actinomycetota</taxon>
        <taxon>Actinomycetes</taxon>
        <taxon>Mycobacteriales</taxon>
        <taxon>Mycobacteriaceae</taxon>
        <taxon>Mycolicibacterium</taxon>
    </lineage>
</organism>
<dbReference type="Proteomes" id="UP000466906">
    <property type="component" value="Chromosome"/>
</dbReference>
<evidence type="ECO:0000313" key="1">
    <source>
        <dbReference type="EMBL" id="BBX25640.1"/>
    </source>
</evidence>
<protein>
    <submittedName>
        <fullName evidence="1">Uncharacterized protein</fullName>
    </submittedName>
</protein>
<accession>A0A6N4ULH4</accession>